<keyword evidence="1" id="KW-0413">Isomerase</keyword>
<evidence type="ECO:0000313" key="1">
    <source>
        <dbReference type="EMBL" id="EKM33815.1"/>
    </source>
</evidence>
<sequence length="30" mass="3372">MSISKLDTVIQNYQWGSLSSINRMFGIANP</sequence>
<feature type="non-terminal residue" evidence="1">
    <location>
        <position position="30"/>
    </location>
</feature>
<dbReference type="EMBL" id="AJSR01000095">
    <property type="protein sequence ID" value="EKM33815.1"/>
    <property type="molecule type" value="Genomic_DNA"/>
</dbReference>
<dbReference type="GO" id="GO:0004476">
    <property type="term" value="F:mannose-6-phosphate isomerase activity"/>
    <property type="evidence" value="ECO:0007669"/>
    <property type="project" value="UniProtKB-EC"/>
</dbReference>
<reference evidence="1 2" key="1">
    <citation type="submission" date="2012-10" db="EMBL/GenBank/DDBJ databases">
        <title>Genome sequence of Vibrio Cholerae HENC-02.</title>
        <authorList>
            <person name="Eppinger M."/>
            <person name="Hasan N.A."/>
            <person name="Sengamalay N."/>
            <person name="Hine E."/>
            <person name="Su Q."/>
            <person name="Daugherty S.C."/>
            <person name="Young S."/>
            <person name="Sadzewicz L."/>
            <person name="Tallon L."/>
            <person name="Cebula T.A."/>
            <person name="Ravel J."/>
            <person name="Colwell R.R."/>
        </authorList>
    </citation>
    <scope>NUCLEOTIDE SEQUENCE [LARGE SCALE GENOMIC DNA]</scope>
    <source>
        <strain evidence="1 2">HENC-02</strain>
    </source>
</reference>
<organism evidence="1 2">
    <name type="scientific">Vibrio harveyi</name>
    <name type="common">Beneckea harveyi</name>
    <dbReference type="NCBI Taxonomy" id="669"/>
    <lineage>
        <taxon>Bacteria</taxon>
        <taxon>Pseudomonadati</taxon>
        <taxon>Pseudomonadota</taxon>
        <taxon>Gammaproteobacteria</taxon>
        <taxon>Vibrionales</taxon>
        <taxon>Vibrionaceae</taxon>
        <taxon>Vibrio</taxon>
    </lineage>
</organism>
<dbReference type="EC" id="5.3.1.8" evidence="1"/>
<comment type="caution">
    <text evidence="1">The sequence shown here is derived from an EMBL/GenBank/DDBJ whole genome shotgun (WGS) entry which is preliminary data.</text>
</comment>
<accession>A0A454D5A8</accession>
<proteinExistence type="predicted"/>
<protein>
    <submittedName>
        <fullName evidence="1">Mannose-6-phosphate isomerase domain protein</fullName>
        <ecNumber evidence="1">5.3.1.8</ecNumber>
    </submittedName>
</protein>
<dbReference type="Proteomes" id="UP000008367">
    <property type="component" value="Unassembled WGS sequence"/>
</dbReference>
<gene>
    <name evidence="1" type="ORF">VCHENC02_0783A</name>
</gene>
<name>A0A454D5A8_VIBHA</name>
<dbReference type="AlphaFoldDB" id="A0A454D5A8"/>
<evidence type="ECO:0000313" key="2">
    <source>
        <dbReference type="Proteomes" id="UP000008367"/>
    </source>
</evidence>